<gene>
    <name evidence="2" type="ORF">KN71_001050</name>
</gene>
<keyword evidence="1" id="KW-0472">Membrane</keyword>
<dbReference type="AlphaFoldDB" id="A0A454C9B3"/>
<name>A0A454C9B3_METHO</name>
<feature type="transmembrane region" description="Helical" evidence="1">
    <location>
        <begin position="17"/>
        <end position="38"/>
    </location>
</feature>
<keyword evidence="1" id="KW-0812">Transmembrane</keyword>
<sequence length="343" mass="40309">MKNHSNTRRKHRSLAPLYYTLGSIAAAATIAGAIYFVVKNGRRVSKQYWSVEKFLQISKNIKLDPVVINSASAKEIYENFIHEKQKVAALRNKYINQHPELKPYLNNNTRTAFDFKFKGPKKSEIKKLLKDMPEEFDAHNFIFSKILTNQTFTEMKFLKMRFSNLELDTSDKESNKLKVTYEVYLNYEYATGSFELNNVKGTSQSKYYFKGNQTVKVISDSEKWNLNSKFANNLEKNLDDARKIIRIGIVKNDPKWTQSNEFREMIFKWFKRIFIENDAFPDTYSKDEYEIMPFNETSSGDDFVRWNPKKGLNNLTIKFFYVNKKNPDIKSPGRIKIFTILKV</sequence>
<dbReference type="RefSeq" id="WP_036438962.1">
    <property type="nucleotide sequence ID" value="NZ_CP033021.1"/>
</dbReference>
<evidence type="ECO:0000313" key="2">
    <source>
        <dbReference type="EMBL" id="AYN65290.1"/>
    </source>
</evidence>
<proteinExistence type="predicted"/>
<evidence type="ECO:0000256" key="1">
    <source>
        <dbReference type="SAM" id="Phobius"/>
    </source>
</evidence>
<reference evidence="2 3" key="1">
    <citation type="submission" date="2014-08" db="EMBL/GenBank/DDBJ databases">
        <authorList>
            <person name="Kuleshov K."/>
            <person name="Dedkov V."/>
            <person name="Markelov M."/>
            <person name="Pimkina E."/>
        </authorList>
    </citation>
    <scope>NUCLEOTIDE SEQUENCE [LARGE SCALE GENOMIC DNA]</scope>
    <source>
        <strain evidence="3">TOA</strain>
    </source>
</reference>
<evidence type="ECO:0000313" key="3">
    <source>
        <dbReference type="Proteomes" id="UP000029712"/>
    </source>
</evidence>
<organism evidence="2 3">
    <name type="scientific">Metamycoplasma hominis</name>
    <name type="common">Mycoplasma hominis</name>
    <dbReference type="NCBI Taxonomy" id="2098"/>
    <lineage>
        <taxon>Bacteria</taxon>
        <taxon>Bacillati</taxon>
        <taxon>Mycoplasmatota</taxon>
        <taxon>Mycoplasmoidales</taxon>
        <taxon>Metamycoplasmataceae</taxon>
        <taxon>Metamycoplasma</taxon>
    </lineage>
</organism>
<dbReference type="EMBL" id="CP033021">
    <property type="protein sequence ID" value="AYN65290.1"/>
    <property type="molecule type" value="Genomic_DNA"/>
</dbReference>
<dbReference type="Proteomes" id="UP000029712">
    <property type="component" value="Chromosome"/>
</dbReference>
<accession>A0A454C9B3</accession>
<reference evidence="2 3" key="2">
    <citation type="submission" date="2018-10" db="EMBL/GenBank/DDBJ databases">
        <title>Detection and isolation of Mycoplasma hominis as a predominant microorganism from pelvic cavity of patient with salpingitis and tubo-ovarian abscess.</title>
        <authorList>
            <person name="Guschin A.E."/>
            <person name="Khayrullina G.A."/>
            <person name="Rakovskaya I.V."/>
            <person name="Shelenkov A.A."/>
            <person name="Shagin D.A."/>
        </authorList>
    </citation>
    <scope>NUCLEOTIDE SEQUENCE [LARGE SCALE GENOMIC DNA]</scope>
    <source>
        <strain evidence="3">TOA</strain>
    </source>
</reference>
<protein>
    <submittedName>
        <fullName evidence="2">Uncharacterized protein</fullName>
    </submittedName>
</protein>
<keyword evidence="1" id="KW-1133">Transmembrane helix</keyword>
<dbReference type="OrthoDB" id="396847at2"/>